<name>A0ABS4EE49_9FIRM</name>
<comment type="caution">
    <text evidence="2">The sequence shown here is derived from an EMBL/GenBank/DDBJ whole genome shotgun (WGS) entry which is preliminary data.</text>
</comment>
<dbReference type="Proteomes" id="UP000767291">
    <property type="component" value="Unassembled WGS sequence"/>
</dbReference>
<protein>
    <submittedName>
        <fullName evidence="2">Uncharacterized protein</fullName>
    </submittedName>
</protein>
<accession>A0ABS4EE49</accession>
<evidence type="ECO:0000256" key="1">
    <source>
        <dbReference type="SAM" id="MobiDB-lite"/>
    </source>
</evidence>
<feature type="compositionally biased region" description="Basic and acidic residues" evidence="1">
    <location>
        <begin position="1"/>
        <end position="19"/>
    </location>
</feature>
<proteinExistence type="predicted"/>
<keyword evidence="3" id="KW-1185">Reference proteome</keyword>
<evidence type="ECO:0000313" key="3">
    <source>
        <dbReference type="Proteomes" id="UP000767291"/>
    </source>
</evidence>
<sequence length="52" mass="5972">MARKENKQNKKFEKIDTENKGMFNSITNSVSVENQNQHHNAKKASLGPNTKR</sequence>
<organism evidence="2 3">
    <name type="scientific">Metaclostridioides mangenotii</name>
    <dbReference type="NCBI Taxonomy" id="1540"/>
    <lineage>
        <taxon>Bacteria</taxon>
        <taxon>Bacillati</taxon>
        <taxon>Bacillota</taxon>
        <taxon>Clostridia</taxon>
        <taxon>Peptostreptococcales</taxon>
        <taxon>Peptostreptococcaceae</taxon>
        <taxon>Metaclostridioides</taxon>
    </lineage>
</organism>
<reference evidence="2 3" key="1">
    <citation type="submission" date="2021-03" db="EMBL/GenBank/DDBJ databases">
        <title>Genomic Encyclopedia of Type Strains, Phase IV (KMG-IV): sequencing the most valuable type-strain genomes for metagenomic binning, comparative biology and taxonomic classification.</title>
        <authorList>
            <person name="Goeker M."/>
        </authorList>
    </citation>
    <scope>NUCLEOTIDE SEQUENCE [LARGE SCALE GENOMIC DNA]</scope>
    <source>
        <strain evidence="2 3">DSM 1289</strain>
    </source>
</reference>
<dbReference type="EMBL" id="JAGGJX010000007">
    <property type="protein sequence ID" value="MBP1856213.1"/>
    <property type="molecule type" value="Genomic_DNA"/>
</dbReference>
<evidence type="ECO:0000313" key="2">
    <source>
        <dbReference type="EMBL" id="MBP1856213.1"/>
    </source>
</evidence>
<feature type="compositionally biased region" description="Polar residues" evidence="1">
    <location>
        <begin position="22"/>
        <end position="38"/>
    </location>
</feature>
<dbReference type="RefSeq" id="WP_209457612.1">
    <property type="nucleotide sequence ID" value="NZ_BAAACS010000017.1"/>
</dbReference>
<feature type="region of interest" description="Disordered" evidence="1">
    <location>
        <begin position="1"/>
        <end position="52"/>
    </location>
</feature>
<gene>
    <name evidence="2" type="ORF">J2Z43_002661</name>
</gene>